<keyword evidence="3" id="KW-1185">Reference proteome</keyword>
<dbReference type="OrthoDB" id="4036571at2759"/>
<feature type="region of interest" description="Disordered" evidence="1">
    <location>
        <begin position="1"/>
        <end position="76"/>
    </location>
</feature>
<reference evidence="3" key="1">
    <citation type="submission" date="2016-03" db="EMBL/GenBank/DDBJ databases">
        <authorList>
            <person name="Devillers Hugo."/>
        </authorList>
    </citation>
    <scope>NUCLEOTIDE SEQUENCE [LARGE SCALE GENOMIC DNA]</scope>
</reference>
<dbReference type="EMBL" id="LT598477">
    <property type="protein sequence ID" value="SCU94338.1"/>
    <property type="molecule type" value="Genomic_DNA"/>
</dbReference>
<sequence>MSTASHKPKLTGWAAAAAKAAPKPSIAFNTSATAPVNPTKQNKTKNVAGATPAKSHASHTASGPKRTKKPVSRPPFNSELVIGFLQANYTQHATSPNAVTYSRPTSQSSPDWGITTNNRWKSKKYACLNDVARSLKN</sequence>
<organism evidence="2 3">
    <name type="scientific">Lachancea meyersii CBS 8951</name>
    <dbReference type="NCBI Taxonomy" id="1266667"/>
    <lineage>
        <taxon>Eukaryota</taxon>
        <taxon>Fungi</taxon>
        <taxon>Dikarya</taxon>
        <taxon>Ascomycota</taxon>
        <taxon>Saccharomycotina</taxon>
        <taxon>Saccharomycetes</taxon>
        <taxon>Saccharomycetales</taxon>
        <taxon>Saccharomycetaceae</taxon>
        <taxon>Lachancea</taxon>
    </lineage>
</organism>
<evidence type="ECO:0000256" key="1">
    <source>
        <dbReference type="SAM" id="MobiDB-lite"/>
    </source>
</evidence>
<proteinExistence type="predicted"/>
<accession>A0A1G4JU00</accession>
<gene>
    <name evidence="2" type="ORF">LAME_0F07074G</name>
</gene>
<protein>
    <submittedName>
        <fullName evidence="2">LAME_0F07074g1_1</fullName>
    </submittedName>
</protein>
<dbReference type="AlphaFoldDB" id="A0A1G4JU00"/>
<feature type="compositionally biased region" description="Low complexity" evidence="1">
    <location>
        <begin position="14"/>
        <end position="24"/>
    </location>
</feature>
<evidence type="ECO:0000313" key="2">
    <source>
        <dbReference type="EMBL" id="SCU94338.1"/>
    </source>
</evidence>
<feature type="compositionally biased region" description="Polar residues" evidence="1">
    <location>
        <begin position="27"/>
        <end position="45"/>
    </location>
</feature>
<name>A0A1G4JU00_9SACH</name>
<evidence type="ECO:0000313" key="3">
    <source>
        <dbReference type="Proteomes" id="UP000191144"/>
    </source>
</evidence>
<dbReference type="Proteomes" id="UP000191144">
    <property type="component" value="Chromosome F"/>
</dbReference>